<name>C1E3U7_MICCC</name>
<keyword evidence="2" id="KW-0677">Repeat</keyword>
<dbReference type="OMA" id="HEEGPYI"/>
<dbReference type="Proteomes" id="UP000002009">
    <property type="component" value="Chromosome 4"/>
</dbReference>
<dbReference type="STRING" id="296587.C1E3U7"/>
<dbReference type="AlphaFoldDB" id="C1E3U7"/>
<dbReference type="EMBL" id="CP001325">
    <property type="protein sequence ID" value="ACO62999.1"/>
    <property type="molecule type" value="Genomic_DNA"/>
</dbReference>
<evidence type="ECO:0000256" key="3">
    <source>
        <dbReference type="PROSITE-ProRule" id="PRU00221"/>
    </source>
</evidence>
<feature type="repeat" description="WD" evidence="3">
    <location>
        <begin position="700"/>
        <end position="742"/>
    </location>
</feature>
<evidence type="ECO:0000313" key="8">
    <source>
        <dbReference type="Proteomes" id="UP000002009"/>
    </source>
</evidence>
<dbReference type="InterPro" id="IPR055439">
    <property type="entry name" value="Beta-prop_EML_1st"/>
</dbReference>
<dbReference type="GeneID" id="8242642"/>
<sequence>MEGSNKSRTMSETKLRSKTTSSVGTSASRSALTSTARMNIAPLSGSRASRSSSKSRSAGKVPMGRLLSVPEKRELGIISDDRDDDDDDDPSRRKPRRKPPARPPPRKDDSAGNAPPFGVPKSRILELEQAMREELRRVHTAARSSKVHLTEAFEEMDELGIGMVSHKDFQRVWDYLGVDLTAEETRAMCRFNGGGAEGEAMPYENFIKRMVRGAARQSAEKPVCRGYPVVDDDFKRKIIYPRCRKGVNAPSDFDVALADRSTLPPEAKLELEFVYGYDGVTSHAQNLFFVNGAGRPSAGREAASSKPKLGDVVAYHAASLGIVYDRARDTQRFFTGHTKDITCMTTCAAEVEVGGVTYPPLTLAATGQKKPVEDPDTEDEERPFVAIWDVRTCEEVARVPLETNFRSVAAVSFSPDGSKLVTVACDNNHTVQIWNWRKPGIGEARPGGKVVGLVGEGPGFKERPVGVFGVKWDPFAKPGLERFCTWGKKHLKQWTMNPATKRWSAITMSFGEFGVGNVLSCEFLKPPELSKTSAWDMPVTQGAVVTGMPDGTLLLWRGGKAVKRVEAHGRGQRTIQPDGTVAWGGGVRALRLRDDGLTLLTGGADGCIRQWDARKNTVGDQVTDPVSLAKYSARMETPDDDEEQDEVNDGEGGEKKTRALPPVAIRSIDCYPGSDVVVAGTDKCDVWECNVEDERAKMVMKGHRADLRAVCWHPTAPDVFISASESGSLYLWSAAETKVLRCADVGFPASAVACSNKALAKTAGDDERSHHIAVGGKNGEFAVFDEETLRPIFSTVVSKGASVEDVKYSPDDTRLAVSTRDSSLDIFLVRGRAGRGYALQSKCEGHSAAVRHLDWSEDSSVLSSDGADYELLYWDARTGRQNLDSQMDTGWATWTRVLGFPVMGIWPPGSDGTDVNACDRSPDGDFLVTADDGGAVKLFAYPAVVEDAAHRTYRGHSSHVTCARFSPDGERVISSGGRDRCVFQYRVWPVEAPEPRPPTPEKQWLPLDASGKNYGWRLP</sequence>
<gene>
    <name evidence="7" type="ORF">MICPUN_100032</name>
</gene>
<feature type="repeat" description="WD" evidence="3">
    <location>
        <begin position="843"/>
        <end position="884"/>
    </location>
</feature>
<dbReference type="OrthoDB" id="47802at2759"/>
<feature type="repeat" description="WD" evidence="3">
    <location>
        <begin position="587"/>
        <end position="621"/>
    </location>
</feature>
<dbReference type="FunFam" id="2.130.10.10:FF:000320">
    <property type="entry name" value="echinoderm microtubule-associated protein-like 6"/>
    <property type="match status" value="1"/>
</dbReference>
<evidence type="ECO:0000256" key="4">
    <source>
        <dbReference type="SAM" id="MobiDB-lite"/>
    </source>
</evidence>
<dbReference type="KEGG" id="mis:MICPUN_100032"/>
<dbReference type="GO" id="GO:0008017">
    <property type="term" value="F:microtubule binding"/>
    <property type="evidence" value="ECO:0007669"/>
    <property type="project" value="TreeGrafter"/>
</dbReference>
<feature type="region of interest" description="Disordered" evidence="4">
    <location>
        <begin position="1"/>
        <end position="119"/>
    </location>
</feature>
<evidence type="ECO:0000259" key="5">
    <source>
        <dbReference type="Pfam" id="PF23409"/>
    </source>
</evidence>
<evidence type="ECO:0000256" key="1">
    <source>
        <dbReference type="ARBA" id="ARBA00022574"/>
    </source>
</evidence>
<dbReference type="InParanoid" id="C1E3U7"/>
<dbReference type="InterPro" id="IPR050630">
    <property type="entry name" value="WD_repeat_EMAP"/>
</dbReference>
<dbReference type="InterPro" id="IPR011992">
    <property type="entry name" value="EF-hand-dom_pair"/>
</dbReference>
<feature type="domain" description="EML-like second beta-propeller" evidence="6">
    <location>
        <begin position="707"/>
        <end position="987"/>
    </location>
</feature>
<dbReference type="RefSeq" id="XP_002501741.1">
    <property type="nucleotide sequence ID" value="XM_002501695.1"/>
</dbReference>
<dbReference type="InterPro" id="IPR015943">
    <property type="entry name" value="WD40/YVTN_repeat-like_dom_sf"/>
</dbReference>
<dbReference type="PANTHER" id="PTHR13720">
    <property type="entry name" value="WD-40 REPEAT PROTEIN"/>
    <property type="match status" value="1"/>
</dbReference>
<dbReference type="Gene3D" id="2.130.10.10">
    <property type="entry name" value="YVTN repeat-like/Quinoprotein amine dehydrogenase"/>
    <property type="match status" value="2"/>
</dbReference>
<dbReference type="Gene3D" id="1.10.238.10">
    <property type="entry name" value="EF-hand"/>
    <property type="match status" value="1"/>
</dbReference>
<dbReference type="SUPFAM" id="SSF47473">
    <property type="entry name" value="EF-hand"/>
    <property type="match status" value="1"/>
</dbReference>
<evidence type="ECO:0000256" key="2">
    <source>
        <dbReference type="ARBA" id="ARBA00022737"/>
    </source>
</evidence>
<reference evidence="7 8" key="1">
    <citation type="journal article" date="2009" name="Science">
        <title>Green evolution and dynamic adaptations revealed by genomes of the marine picoeukaryotes Micromonas.</title>
        <authorList>
            <person name="Worden A.Z."/>
            <person name="Lee J.H."/>
            <person name="Mock T."/>
            <person name="Rouze P."/>
            <person name="Simmons M.P."/>
            <person name="Aerts A.L."/>
            <person name="Allen A.E."/>
            <person name="Cuvelier M.L."/>
            <person name="Derelle E."/>
            <person name="Everett M.V."/>
            <person name="Foulon E."/>
            <person name="Grimwood J."/>
            <person name="Gundlach H."/>
            <person name="Henrissat B."/>
            <person name="Napoli C."/>
            <person name="McDonald S.M."/>
            <person name="Parker M.S."/>
            <person name="Rombauts S."/>
            <person name="Salamov A."/>
            <person name="Von Dassow P."/>
            <person name="Badger J.H."/>
            <person name="Coutinho P.M."/>
            <person name="Demir E."/>
            <person name="Dubchak I."/>
            <person name="Gentemann C."/>
            <person name="Eikrem W."/>
            <person name="Gready J.E."/>
            <person name="John U."/>
            <person name="Lanier W."/>
            <person name="Lindquist E.A."/>
            <person name="Lucas S."/>
            <person name="Mayer K.F."/>
            <person name="Moreau H."/>
            <person name="Not F."/>
            <person name="Otillar R."/>
            <person name="Panaud O."/>
            <person name="Pangilinan J."/>
            <person name="Paulsen I."/>
            <person name="Piegu B."/>
            <person name="Poliakov A."/>
            <person name="Robbens S."/>
            <person name="Schmutz J."/>
            <person name="Toulza E."/>
            <person name="Wyss T."/>
            <person name="Zelensky A."/>
            <person name="Zhou K."/>
            <person name="Armbrust E.V."/>
            <person name="Bhattacharya D."/>
            <person name="Goodenough U.W."/>
            <person name="Van de Peer Y."/>
            <person name="Grigoriev I.V."/>
        </authorList>
    </citation>
    <scope>NUCLEOTIDE SEQUENCE [LARGE SCALE GENOMIC DNA]</scope>
    <source>
        <strain evidence="8">RCC299 / NOUM17</strain>
    </source>
</reference>
<evidence type="ECO:0000259" key="6">
    <source>
        <dbReference type="Pfam" id="PF23414"/>
    </source>
</evidence>
<dbReference type="Pfam" id="PF23409">
    <property type="entry name" value="Beta-prop_EML"/>
    <property type="match status" value="1"/>
</dbReference>
<keyword evidence="8" id="KW-1185">Reference proteome</keyword>
<dbReference type="InterPro" id="IPR036322">
    <property type="entry name" value="WD40_repeat_dom_sf"/>
</dbReference>
<feature type="compositionally biased region" description="Low complexity" evidence="4">
    <location>
        <begin position="25"/>
        <end position="37"/>
    </location>
</feature>
<dbReference type="PANTHER" id="PTHR13720:SF33">
    <property type="entry name" value="HELP DOMAIN-CONTAINING PROTEIN"/>
    <property type="match status" value="1"/>
</dbReference>
<feature type="domain" description="EML-like first beta-propeller" evidence="5">
    <location>
        <begin position="330"/>
        <end position="618"/>
    </location>
</feature>
<organism evidence="7 8">
    <name type="scientific">Micromonas commoda (strain RCC299 / NOUM17 / CCMP2709)</name>
    <name type="common">Picoplanktonic green alga</name>
    <dbReference type="NCBI Taxonomy" id="296587"/>
    <lineage>
        <taxon>Eukaryota</taxon>
        <taxon>Viridiplantae</taxon>
        <taxon>Chlorophyta</taxon>
        <taxon>Mamiellophyceae</taxon>
        <taxon>Mamiellales</taxon>
        <taxon>Mamiellaceae</taxon>
        <taxon>Micromonas</taxon>
    </lineage>
</organism>
<dbReference type="Pfam" id="PF23414">
    <property type="entry name" value="Beta-prop_EML_2"/>
    <property type="match status" value="1"/>
</dbReference>
<feature type="region of interest" description="Disordered" evidence="4">
    <location>
        <begin position="634"/>
        <end position="657"/>
    </location>
</feature>
<dbReference type="eggNOG" id="KOG2106">
    <property type="taxonomic scope" value="Eukaryota"/>
</dbReference>
<dbReference type="SUPFAM" id="SSF50978">
    <property type="entry name" value="WD40 repeat-like"/>
    <property type="match status" value="2"/>
</dbReference>
<protein>
    <submittedName>
        <fullName evidence="7">Uncharacterized protein</fullName>
    </submittedName>
</protein>
<accession>C1E3U7</accession>
<keyword evidence="1 3" id="KW-0853">WD repeat</keyword>
<dbReference type="PROSITE" id="PS50294">
    <property type="entry name" value="WD_REPEATS_REGION"/>
    <property type="match status" value="1"/>
</dbReference>
<dbReference type="SMART" id="SM00320">
    <property type="entry name" value="WD40"/>
    <property type="match status" value="7"/>
</dbReference>
<proteinExistence type="predicted"/>
<evidence type="ECO:0000313" key="7">
    <source>
        <dbReference type="EMBL" id="ACO62999.1"/>
    </source>
</evidence>
<dbReference type="InterPro" id="IPR055442">
    <property type="entry name" value="Beta-prop_EML-like_2nd"/>
</dbReference>
<feature type="compositionally biased region" description="Low complexity" evidence="4">
    <location>
        <begin position="44"/>
        <end position="60"/>
    </location>
</feature>
<dbReference type="PROSITE" id="PS50082">
    <property type="entry name" value="WD_REPEATS_2"/>
    <property type="match status" value="3"/>
</dbReference>
<dbReference type="InterPro" id="IPR001680">
    <property type="entry name" value="WD40_rpt"/>
</dbReference>
<feature type="compositionally biased region" description="Acidic residues" evidence="4">
    <location>
        <begin position="638"/>
        <end position="651"/>
    </location>
</feature>